<dbReference type="AlphaFoldDB" id="A0AAD5UA76"/>
<reference evidence="3" key="1">
    <citation type="submission" date="2020-05" db="EMBL/GenBank/DDBJ databases">
        <title>Phylogenomic resolution of chytrid fungi.</title>
        <authorList>
            <person name="Stajich J.E."/>
            <person name="Amses K."/>
            <person name="Simmons R."/>
            <person name="Seto K."/>
            <person name="Myers J."/>
            <person name="Bonds A."/>
            <person name="Quandt C.A."/>
            <person name="Barry K."/>
            <person name="Liu P."/>
            <person name="Grigoriev I."/>
            <person name="Longcore J.E."/>
            <person name="James T.Y."/>
        </authorList>
    </citation>
    <scope>NUCLEOTIDE SEQUENCE</scope>
    <source>
        <strain evidence="3">PLAUS21</strain>
    </source>
</reference>
<feature type="transmembrane region" description="Helical" evidence="2">
    <location>
        <begin position="277"/>
        <end position="300"/>
    </location>
</feature>
<sequence length="527" mass="59890">MTTVKTAQEIFNLSMIIYLLNFVYADQLVEGAYYGKDCVGPPDTIYTFQTVNTYSYIQWSPSLNETWPPYFKFHSDEVSAYDTGLVYVQMPGQTCIVTTDYSLSKPYWSGYTLYYSGGYSLDTVPKAANGVSYCYLRSDNFNVTTNLNGYLSAYFRPNNNNCYDDSYKCFSNGTFQYFVGPGCTGAYESIQLSTTLTLVKSPNLGNISVQYYEVANATLFFSWLDATPVESLVPKFDIAMDYIALIGYIFSLGLGSYVLWYSILLARRARKILVTQVVTIISALFWLLDFAISVAFWSLTVTDFKIIAWLSEWTSIAGGIASYCSCYLTSFLVSEVLFHYYQEQMRIIMPIALALLHFGFYGGAYFVYFLDAGGYPWSFITPLQLWTKYIIYWSFFMYIFNSVTPILVAVKILYLHSDKASIKTLDKVDPYLKYYLIGQLASFATYATIFYMKKYTAIPYSDFIVIDLGGIVSVTFSVHSYLTGKIYRVITKSAKKSTTHMSDTNATKQGPKSGKEITMQRDQEPKV</sequence>
<protein>
    <submittedName>
        <fullName evidence="3">Uncharacterized protein</fullName>
    </submittedName>
</protein>
<evidence type="ECO:0000313" key="4">
    <source>
        <dbReference type="Proteomes" id="UP001210925"/>
    </source>
</evidence>
<organism evidence="3 4">
    <name type="scientific">Boothiomyces macroporosus</name>
    <dbReference type="NCBI Taxonomy" id="261099"/>
    <lineage>
        <taxon>Eukaryota</taxon>
        <taxon>Fungi</taxon>
        <taxon>Fungi incertae sedis</taxon>
        <taxon>Chytridiomycota</taxon>
        <taxon>Chytridiomycota incertae sedis</taxon>
        <taxon>Chytridiomycetes</taxon>
        <taxon>Rhizophydiales</taxon>
        <taxon>Terramycetaceae</taxon>
        <taxon>Boothiomyces</taxon>
    </lineage>
</organism>
<feature type="compositionally biased region" description="Basic and acidic residues" evidence="1">
    <location>
        <begin position="513"/>
        <end position="527"/>
    </location>
</feature>
<feature type="transmembrane region" description="Helical" evidence="2">
    <location>
        <begin position="434"/>
        <end position="451"/>
    </location>
</feature>
<keyword evidence="2" id="KW-0812">Transmembrane</keyword>
<keyword evidence="2" id="KW-1133">Transmembrane helix</keyword>
<feature type="compositionally biased region" description="Polar residues" evidence="1">
    <location>
        <begin position="499"/>
        <end position="510"/>
    </location>
</feature>
<dbReference type="Proteomes" id="UP001210925">
    <property type="component" value="Unassembled WGS sequence"/>
</dbReference>
<evidence type="ECO:0000256" key="1">
    <source>
        <dbReference type="SAM" id="MobiDB-lite"/>
    </source>
</evidence>
<keyword evidence="4" id="KW-1185">Reference proteome</keyword>
<feature type="transmembrane region" description="Helical" evidence="2">
    <location>
        <begin position="463"/>
        <end position="482"/>
    </location>
</feature>
<feature type="transmembrane region" description="Helical" evidence="2">
    <location>
        <begin position="347"/>
        <end position="370"/>
    </location>
</feature>
<name>A0AAD5UA76_9FUNG</name>
<accession>A0AAD5UA76</accession>
<feature type="region of interest" description="Disordered" evidence="1">
    <location>
        <begin position="498"/>
        <end position="527"/>
    </location>
</feature>
<evidence type="ECO:0000313" key="3">
    <source>
        <dbReference type="EMBL" id="KAJ3251985.1"/>
    </source>
</evidence>
<feature type="transmembrane region" description="Helical" evidence="2">
    <location>
        <begin position="320"/>
        <end position="340"/>
    </location>
</feature>
<proteinExistence type="predicted"/>
<comment type="caution">
    <text evidence="3">The sequence shown here is derived from an EMBL/GenBank/DDBJ whole genome shotgun (WGS) entry which is preliminary data.</text>
</comment>
<evidence type="ECO:0000256" key="2">
    <source>
        <dbReference type="SAM" id="Phobius"/>
    </source>
</evidence>
<gene>
    <name evidence="3" type="ORF">HK103_001898</name>
</gene>
<keyword evidence="2" id="KW-0472">Membrane</keyword>
<dbReference type="EMBL" id="JADGKB010000159">
    <property type="protein sequence ID" value="KAJ3251985.1"/>
    <property type="molecule type" value="Genomic_DNA"/>
</dbReference>
<feature type="transmembrane region" description="Helical" evidence="2">
    <location>
        <begin position="242"/>
        <end position="265"/>
    </location>
</feature>
<feature type="transmembrane region" description="Helical" evidence="2">
    <location>
        <begin position="390"/>
        <end position="414"/>
    </location>
</feature>